<evidence type="ECO:0000313" key="5">
    <source>
        <dbReference type="EMBL" id="SFO60379.1"/>
    </source>
</evidence>
<keyword evidence="2" id="KW-0333">Golgi apparatus</keyword>
<evidence type="ECO:0000256" key="3">
    <source>
        <dbReference type="ARBA" id="ARBA00023121"/>
    </source>
</evidence>
<sequence>MSHPVSTLLAEDLLLLTAHPIRATVHRPTGLALPRALAGAVVHDLLTLGAARLHGGLLLLTAGSATAPRPLHDLSTRLATEQPVDRTIDALAAPRARLGQHLLQSLADGGAVIRRDRRLFGVVPVPSYEVTAPDTVPTLRARVATALRGPLDDARATVLARLVCAGDLYSRVGVDAATTGAVAATAGGVAAAGN</sequence>
<keyword evidence="6" id="KW-1185">Reference proteome</keyword>
<keyword evidence="4" id="KW-0472">Membrane</keyword>
<dbReference type="GO" id="GO:0012505">
    <property type="term" value="C:endomembrane system"/>
    <property type="evidence" value="ECO:0007669"/>
    <property type="project" value="UniProtKB-ARBA"/>
</dbReference>
<keyword evidence="3" id="KW-0446">Lipid-binding</keyword>
<comment type="subcellular location">
    <subcellularLocation>
        <location evidence="1">Golgi apparatus membrane</location>
        <topology evidence="1">Peripheral membrane protein</topology>
        <orientation evidence="1">Cytoplasmic side</orientation>
    </subcellularLocation>
</comment>
<dbReference type="RefSeq" id="WP_075015868.1">
    <property type="nucleotide sequence ID" value="NZ_FOWE01000015.1"/>
</dbReference>
<dbReference type="OrthoDB" id="9846314at2"/>
<dbReference type="Pfam" id="PF05719">
    <property type="entry name" value="GPP34"/>
    <property type="match status" value="1"/>
</dbReference>
<gene>
    <name evidence="5" type="ORF">SAMN05660359_04636</name>
</gene>
<dbReference type="EMBL" id="FOWE01000015">
    <property type="protein sequence ID" value="SFO60379.1"/>
    <property type="molecule type" value="Genomic_DNA"/>
</dbReference>
<evidence type="ECO:0000256" key="4">
    <source>
        <dbReference type="ARBA" id="ARBA00023136"/>
    </source>
</evidence>
<evidence type="ECO:0000313" key="6">
    <source>
        <dbReference type="Proteomes" id="UP000183642"/>
    </source>
</evidence>
<evidence type="ECO:0000256" key="2">
    <source>
        <dbReference type="ARBA" id="ARBA00023034"/>
    </source>
</evidence>
<dbReference type="AlphaFoldDB" id="A0A1I5IJ29"/>
<dbReference type="Gene3D" id="1.10.3630.10">
    <property type="entry name" value="yeast vps74-n-term truncation variant domain like"/>
    <property type="match status" value="1"/>
</dbReference>
<reference evidence="6" key="1">
    <citation type="submission" date="2016-10" db="EMBL/GenBank/DDBJ databases">
        <authorList>
            <person name="Varghese N."/>
            <person name="Submissions S."/>
        </authorList>
    </citation>
    <scope>NUCLEOTIDE SEQUENCE [LARGE SCALE GENOMIC DNA]</scope>
    <source>
        <strain evidence="6">DSM 43161</strain>
    </source>
</reference>
<evidence type="ECO:0000256" key="1">
    <source>
        <dbReference type="ARBA" id="ARBA00004255"/>
    </source>
</evidence>
<dbReference type="InterPro" id="IPR008628">
    <property type="entry name" value="GPP34-like"/>
</dbReference>
<protein>
    <submittedName>
        <fullName evidence="5">Golgi phosphoprotein 3 (GPP34)</fullName>
    </submittedName>
</protein>
<dbReference type="GO" id="GO:0070273">
    <property type="term" value="F:phosphatidylinositol-4-phosphate binding"/>
    <property type="evidence" value="ECO:0007669"/>
    <property type="project" value="InterPro"/>
</dbReference>
<accession>A0A1I5IJ29</accession>
<dbReference type="InterPro" id="IPR038261">
    <property type="entry name" value="GPP34-like_sf"/>
</dbReference>
<proteinExistence type="predicted"/>
<organism evidence="5 6">
    <name type="scientific">Geodermatophilus obscurus</name>
    <dbReference type="NCBI Taxonomy" id="1861"/>
    <lineage>
        <taxon>Bacteria</taxon>
        <taxon>Bacillati</taxon>
        <taxon>Actinomycetota</taxon>
        <taxon>Actinomycetes</taxon>
        <taxon>Geodermatophilales</taxon>
        <taxon>Geodermatophilaceae</taxon>
        <taxon>Geodermatophilus</taxon>
    </lineage>
</organism>
<name>A0A1I5IJ29_9ACTN</name>
<dbReference type="Proteomes" id="UP000183642">
    <property type="component" value="Unassembled WGS sequence"/>
</dbReference>
<dbReference type="GO" id="GO:0005737">
    <property type="term" value="C:cytoplasm"/>
    <property type="evidence" value="ECO:0007669"/>
    <property type="project" value="UniProtKB-ARBA"/>
</dbReference>